<reference evidence="3" key="1">
    <citation type="journal article" date="2019" name="Int. J. Syst. Evol. Microbiol.">
        <title>The Global Catalogue of Microorganisms (GCM) 10K type strain sequencing project: providing services to taxonomists for standard genome sequencing and annotation.</title>
        <authorList>
            <consortium name="The Broad Institute Genomics Platform"/>
            <consortium name="The Broad Institute Genome Sequencing Center for Infectious Disease"/>
            <person name="Wu L."/>
            <person name="Ma J."/>
        </authorList>
    </citation>
    <scope>NUCLEOTIDE SEQUENCE [LARGE SCALE GENOMIC DNA]</scope>
    <source>
        <strain evidence="3">JCM 17441</strain>
    </source>
</reference>
<evidence type="ECO:0000313" key="3">
    <source>
        <dbReference type="Proteomes" id="UP001500620"/>
    </source>
</evidence>
<dbReference type="SUPFAM" id="SSF53335">
    <property type="entry name" value="S-adenosyl-L-methionine-dependent methyltransferases"/>
    <property type="match status" value="1"/>
</dbReference>
<comment type="caution">
    <text evidence="2">The sequence shown here is derived from an EMBL/GenBank/DDBJ whole genome shotgun (WGS) entry which is preliminary data.</text>
</comment>
<dbReference type="InterPro" id="IPR006764">
    <property type="entry name" value="SAM_dep_MeTrfase_SAV2177_type"/>
</dbReference>
<dbReference type="PIRSF" id="PIRSF017393">
    <property type="entry name" value="MTase_SAV2177"/>
    <property type="match status" value="1"/>
</dbReference>
<evidence type="ECO:0000313" key="2">
    <source>
        <dbReference type="EMBL" id="GAA4260893.1"/>
    </source>
</evidence>
<dbReference type="InterPro" id="IPR029063">
    <property type="entry name" value="SAM-dependent_MTases_sf"/>
</dbReference>
<keyword evidence="2" id="KW-0489">Methyltransferase</keyword>
<accession>A0ABP8DP86</accession>
<name>A0ABP8DP86_9ACTN</name>
<evidence type="ECO:0000256" key="1">
    <source>
        <dbReference type="SAM" id="MobiDB-lite"/>
    </source>
</evidence>
<protein>
    <submittedName>
        <fullName evidence="2">SAM-dependent methyltransferase</fullName>
    </submittedName>
</protein>
<proteinExistence type="predicted"/>
<dbReference type="EMBL" id="BAABAT010000043">
    <property type="protein sequence ID" value="GAA4260893.1"/>
    <property type="molecule type" value="Genomic_DNA"/>
</dbReference>
<gene>
    <name evidence="2" type="ORF">GCM10022255_091350</name>
</gene>
<organism evidence="2 3">
    <name type="scientific">Dactylosporangium darangshiense</name>
    <dbReference type="NCBI Taxonomy" id="579108"/>
    <lineage>
        <taxon>Bacteria</taxon>
        <taxon>Bacillati</taxon>
        <taxon>Actinomycetota</taxon>
        <taxon>Actinomycetes</taxon>
        <taxon>Micromonosporales</taxon>
        <taxon>Micromonosporaceae</taxon>
        <taxon>Dactylosporangium</taxon>
    </lineage>
</organism>
<dbReference type="GO" id="GO:0032259">
    <property type="term" value="P:methylation"/>
    <property type="evidence" value="ECO:0007669"/>
    <property type="project" value="UniProtKB-KW"/>
</dbReference>
<sequence length="267" mass="29104">MADAQEMASRLDTSVPHPARRYNYWLGGKDNFAADRESGDAVVALFPSIRTAVIENRYFLRRAVTLLAGELGIRQFLDIGTGLPSADNTHEVAQRLAPESSVVYVDNDPLVMVHARALLTVAPGAGPTSYIEADVRSPEHILQEAAKILDFSRPIGLMLIAVLHFIADEEDPHGIVSRLVSALPSGSYLVLSHSTGDFLTPEAVHAFRTGAIPVYLRTHDDVARFFDGLQVLDPGVVSISNWRAEQEPEPRPDESETATDCAVARIP</sequence>
<feature type="region of interest" description="Disordered" evidence="1">
    <location>
        <begin position="243"/>
        <end position="267"/>
    </location>
</feature>
<keyword evidence="3" id="KW-1185">Reference proteome</keyword>
<feature type="compositionally biased region" description="Basic and acidic residues" evidence="1">
    <location>
        <begin position="244"/>
        <end position="254"/>
    </location>
</feature>
<dbReference type="GO" id="GO:0008168">
    <property type="term" value="F:methyltransferase activity"/>
    <property type="evidence" value="ECO:0007669"/>
    <property type="project" value="UniProtKB-KW"/>
</dbReference>
<dbReference type="Pfam" id="PF04672">
    <property type="entry name" value="Methyltransf_19"/>
    <property type="match status" value="1"/>
</dbReference>
<dbReference type="Gene3D" id="3.40.50.150">
    <property type="entry name" value="Vaccinia Virus protein VP39"/>
    <property type="match status" value="1"/>
</dbReference>
<dbReference type="Proteomes" id="UP001500620">
    <property type="component" value="Unassembled WGS sequence"/>
</dbReference>
<keyword evidence="2" id="KW-0808">Transferase</keyword>